<dbReference type="Proteomes" id="UP000008912">
    <property type="component" value="Unassembled WGS sequence"/>
</dbReference>
<reference evidence="4" key="3">
    <citation type="submission" date="2025-09" db="UniProtKB">
        <authorList>
            <consortium name="Ensembl"/>
        </authorList>
    </citation>
    <scope>IDENTIFICATION</scope>
</reference>
<evidence type="ECO:0000256" key="2">
    <source>
        <dbReference type="SAM" id="SignalP"/>
    </source>
</evidence>
<reference evidence="4" key="2">
    <citation type="submission" date="2025-08" db="UniProtKB">
        <authorList>
            <consortium name="Ensembl"/>
        </authorList>
    </citation>
    <scope>IDENTIFICATION</scope>
</reference>
<evidence type="ECO:0000313" key="5">
    <source>
        <dbReference type="Proteomes" id="UP000008912"/>
    </source>
</evidence>
<feature type="signal peptide" evidence="2">
    <location>
        <begin position="1"/>
        <end position="20"/>
    </location>
</feature>
<reference evidence="4 5" key="1">
    <citation type="journal article" date="2010" name="Nature">
        <title>The sequence and de novo assembly of the giant panda genome.</title>
        <authorList>
            <person name="Li R."/>
            <person name="Fan W."/>
            <person name="Tian G."/>
            <person name="Zhu H."/>
            <person name="He L."/>
            <person name="Cai J."/>
            <person name="Huang Q."/>
            <person name="Cai Q."/>
            <person name="Li B."/>
            <person name="Bai Y."/>
            <person name="Zhang Z."/>
            <person name="Zhang Y."/>
            <person name="Wang W."/>
            <person name="Li J."/>
            <person name="Wei F."/>
            <person name="Li H."/>
            <person name="Jian M."/>
            <person name="Li J."/>
            <person name="Zhang Z."/>
            <person name="Nielsen R."/>
            <person name="Li D."/>
            <person name="Gu W."/>
            <person name="Yang Z."/>
            <person name="Xuan Z."/>
            <person name="Ryder O.A."/>
            <person name="Leung F.C."/>
            <person name="Zhou Y."/>
            <person name="Cao J."/>
            <person name="Sun X."/>
            <person name="Fu Y."/>
            <person name="Fang X."/>
            <person name="Guo X."/>
            <person name="Wang B."/>
            <person name="Hou R."/>
            <person name="Shen F."/>
            <person name="Mu B."/>
            <person name="Ni P."/>
            <person name="Lin R."/>
            <person name="Qian W."/>
            <person name="Wang G."/>
            <person name="Yu C."/>
            <person name="Nie W."/>
            <person name="Wang J."/>
            <person name="Wu Z."/>
            <person name="Liang H."/>
            <person name="Min J."/>
            <person name="Wu Q."/>
            <person name="Cheng S."/>
            <person name="Ruan J."/>
            <person name="Wang M."/>
            <person name="Shi Z."/>
            <person name="Wen M."/>
            <person name="Liu B."/>
            <person name="Ren X."/>
            <person name="Zheng H."/>
            <person name="Dong D."/>
            <person name="Cook K."/>
            <person name="Shan G."/>
            <person name="Zhang H."/>
            <person name="Kosiol C."/>
            <person name="Xie X."/>
            <person name="Lu Z."/>
            <person name="Zheng H."/>
            <person name="Li Y."/>
            <person name="Steiner C.C."/>
            <person name="Lam T.T."/>
            <person name="Lin S."/>
            <person name="Zhang Q."/>
            <person name="Li G."/>
            <person name="Tian J."/>
            <person name="Gong T."/>
            <person name="Liu H."/>
            <person name="Zhang D."/>
            <person name="Fang L."/>
            <person name="Ye C."/>
            <person name="Zhang J."/>
            <person name="Hu W."/>
            <person name="Xu A."/>
            <person name="Ren Y."/>
            <person name="Zhang G."/>
            <person name="Bruford M.W."/>
            <person name="Li Q."/>
            <person name="Ma L."/>
            <person name="Guo Y."/>
            <person name="An N."/>
            <person name="Hu Y."/>
            <person name="Zheng Y."/>
            <person name="Shi Y."/>
            <person name="Li Z."/>
            <person name="Liu Q."/>
            <person name="Chen Y."/>
            <person name="Zhao J."/>
            <person name="Qu N."/>
            <person name="Zhao S."/>
            <person name="Tian F."/>
            <person name="Wang X."/>
            <person name="Wang H."/>
            <person name="Xu L."/>
            <person name="Liu X."/>
            <person name="Vinar T."/>
            <person name="Wang Y."/>
            <person name="Lam T.W."/>
            <person name="Yiu S.M."/>
            <person name="Liu S."/>
            <person name="Zhang H."/>
            <person name="Li D."/>
            <person name="Huang Y."/>
            <person name="Wang X."/>
            <person name="Yang G."/>
            <person name="Jiang Z."/>
            <person name="Wang J."/>
            <person name="Qin N."/>
            <person name="Li L."/>
            <person name="Li J."/>
            <person name="Bolund L."/>
            <person name="Kristiansen K."/>
            <person name="Wong G.K."/>
            <person name="Olson M."/>
            <person name="Zhang X."/>
            <person name="Li S."/>
            <person name="Yang H."/>
            <person name="Wang J."/>
            <person name="Wang J."/>
        </authorList>
    </citation>
    <scope>NUCLEOTIDE SEQUENCE [LARGE SCALE GENOMIC DNA]</scope>
</reference>
<dbReference type="FunFam" id="1.10.287.2250:FF:000003">
    <property type="entry name" value="Cathepsin L"/>
    <property type="match status" value="1"/>
</dbReference>
<comment type="similarity">
    <text evidence="1">To the propeptide regions of cysteine proteases.</text>
</comment>
<dbReference type="Gene3D" id="1.10.287.2250">
    <property type="match status" value="1"/>
</dbReference>
<protein>
    <recommendedName>
        <fullName evidence="3">Cathepsin propeptide inhibitor domain-containing protein</fullName>
    </recommendedName>
</protein>
<keyword evidence="2" id="KW-0732">Signal</keyword>
<proteinExistence type="predicted"/>
<dbReference type="InterPro" id="IPR013201">
    <property type="entry name" value="Prot_inhib_I29"/>
</dbReference>
<accession>A0A7N5KGJ9</accession>
<sequence length="104" mass="11845">MRSVILLLATVLPLANLAAAASSPDKMLDPQWELWKKTHKKEYNGKMEEVSRRVVWEKNLRYINIHNLEFSLGRHTFELAMNHLGDLTSEECGSCWAFSSVGAL</sequence>
<dbReference type="SUPFAM" id="SSF54001">
    <property type="entry name" value="Cysteine proteinases"/>
    <property type="match status" value="1"/>
</dbReference>
<evidence type="ECO:0000259" key="3">
    <source>
        <dbReference type="SMART" id="SM00848"/>
    </source>
</evidence>
<organism evidence="4 5">
    <name type="scientific">Ailuropoda melanoleuca</name>
    <name type="common">Giant panda</name>
    <dbReference type="NCBI Taxonomy" id="9646"/>
    <lineage>
        <taxon>Eukaryota</taxon>
        <taxon>Metazoa</taxon>
        <taxon>Chordata</taxon>
        <taxon>Craniata</taxon>
        <taxon>Vertebrata</taxon>
        <taxon>Euteleostomi</taxon>
        <taxon>Mammalia</taxon>
        <taxon>Eutheria</taxon>
        <taxon>Laurasiatheria</taxon>
        <taxon>Carnivora</taxon>
        <taxon>Caniformia</taxon>
        <taxon>Ursidae</taxon>
        <taxon>Ailuropoda</taxon>
    </lineage>
</organism>
<evidence type="ECO:0000313" key="4">
    <source>
        <dbReference type="Ensembl" id="ENSAMEP00000039815.1"/>
    </source>
</evidence>
<dbReference type="SMART" id="SM00848">
    <property type="entry name" value="Inhibitor_I29"/>
    <property type="match status" value="1"/>
</dbReference>
<dbReference type="Pfam" id="PF08246">
    <property type="entry name" value="Inhibitor_I29"/>
    <property type="match status" value="1"/>
</dbReference>
<feature type="domain" description="Cathepsin propeptide inhibitor" evidence="3">
    <location>
        <begin position="32"/>
        <end position="92"/>
    </location>
</feature>
<dbReference type="AlphaFoldDB" id="A0A7N5KGJ9"/>
<name>A0A7N5KGJ9_AILME</name>
<dbReference type="InParanoid" id="A0A7N5KGJ9"/>
<dbReference type="Ensembl" id="ENSAMET00000026095.1">
    <property type="protein sequence ID" value="ENSAMEP00000039815.1"/>
    <property type="gene ID" value="ENSAMEG00000030862.1"/>
</dbReference>
<evidence type="ECO:0000256" key="1">
    <source>
        <dbReference type="ARBA" id="ARBA00061596"/>
    </source>
</evidence>
<feature type="chain" id="PRO_5031276225" description="Cathepsin propeptide inhibitor domain-containing protein" evidence="2">
    <location>
        <begin position="21"/>
        <end position="104"/>
    </location>
</feature>
<keyword evidence="5" id="KW-1185">Reference proteome</keyword>
<dbReference type="GeneTree" id="ENSGT00940000157759"/>
<dbReference type="InterPro" id="IPR038765">
    <property type="entry name" value="Papain-like_cys_pep_sf"/>
</dbReference>